<keyword evidence="6 10" id="KW-0407">Ion channel</keyword>
<feature type="transmembrane region" description="Helical" evidence="10">
    <location>
        <begin position="87"/>
        <end position="109"/>
    </location>
</feature>
<organism evidence="12 13">
    <name type="scientific">Microlunatus endophyticus</name>
    <dbReference type="NCBI Taxonomy" id="1716077"/>
    <lineage>
        <taxon>Bacteria</taxon>
        <taxon>Bacillati</taxon>
        <taxon>Actinomycetota</taxon>
        <taxon>Actinomycetes</taxon>
        <taxon>Propionibacteriales</taxon>
        <taxon>Propionibacteriaceae</taxon>
        <taxon>Microlunatus</taxon>
    </lineage>
</organism>
<dbReference type="GO" id="GO:0140114">
    <property type="term" value="P:cellular detoxification of fluoride"/>
    <property type="evidence" value="ECO:0007669"/>
    <property type="project" value="UniProtKB-UniRule"/>
</dbReference>
<keyword evidence="10" id="KW-0479">Metal-binding</keyword>
<dbReference type="EMBL" id="BMMZ01000014">
    <property type="protein sequence ID" value="GGL79379.1"/>
    <property type="molecule type" value="Genomic_DNA"/>
</dbReference>
<keyword evidence="13" id="KW-1185">Reference proteome</keyword>
<reference evidence="12" key="2">
    <citation type="submission" date="2020-09" db="EMBL/GenBank/DDBJ databases">
        <authorList>
            <person name="Sun Q."/>
            <person name="Zhou Y."/>
        </authorList>
    </citation>
    <scope>NUCLEOTIDE SEQUENCE</scope>
    <source>
        <strain evidence="12">CGMCC 4.7306</strain>
    </source>
</reference>
<comment type="catalytic activity">
    <reaction evidence="8">
        <text>fluoride(in) = fluoride(out)</text>
        <dbReference type="Rhea" id="RHEA:76159"/>
        <dbReference type="ChEBI" id="CHEBI:17051"/>
    </reaction>
    <physiologicalReaction direction="left-to-right" evidence="8">
        <dbReference type="Rhea" id="RHEA:76160"/>
    </physiologicalReaction>
</comment>
<feature type="binding site" evidence="10">
    <location>
        <position position="131"/>
    </location>
    <ligand>
        <name>Na(+)</name>
        <dbReference type="ChEBI" id="CHEBI:29101"/>
        <note>structural</note>
    </ligand>
</feature>
<evidence type="ECO:0000256" key="3">
    <source>
        <dbReference type="ARBA" id="ARBA00022692"/>
    </source>
</evidence>
<dbReference type="PANTHER" id="PTHR28259:SF1">
    <property type="entry name" value="FLUORIDE EXPORT PROTEIN 1-RELATED"/>
    <property type="match status" value="1"/>
</dbReference>
<keyword evidence="2 10" id="KW-1003">Cell membrane</keyword>
<keyword evidence="10" id="KW-0813">Transport</keyword>
<dbReference type="AlphaFoldDB" id="A0A917W7D9"/>
<dbReference type="GO" id="GO:0005886">
    <property type="term" value="C:plasma membrane"/>
    <property type="evidence" value="ECO:0007669"/>
    <property type="project" value="UniProtKB-SubCell"/>
</dbReference>
<dbReference type="Pfam" id="PF02537">
    <property type="entry name" value="CRCB"/>
    <property type="match status" value="1"/>
</dbReference>
<name>A0A917W7D9_9ACTN</name>
<evidence type="ECO:0000256" key="8">
    <source>
        <dbReference type="ARBA" id="ARBA00035585"/>
    </source>
</evidence>
<keyword evidence="5 10" id="KW-0472">Membrane</keyword>
<dbReference type="HAMAP" id="MF_00454">
    <property type="entry name" value="FluC"/>
    <property type="match status" value="1"/>
</dbReference>
<evidence type="ECO:0000256" key="9">
    <source>
        <dbReference type="ARBA" id="ARBA00049940"/>
    </source>
</evidence>
<evidence type="ECO:0000256" key="4">
    <source>
        <dbReference type="ARBA" id="ARBA00022989"/>
    </source>
</evidence>
<evidence type="ECO:0000256" key="5">
    <source>
        <dbReference type="ARBA" id="ARBA00023136"/>
    </source>
</evidence>
<feature type="transmembrane region" description="Helical" evidence="10">
    <location>
        <begin position="121"/>
        <end position="147"/>
    </location>
</feature>
<comment type="caution">
    <text evidence="12">The sequence shown here is derived from an EMBL/GenBank/DDBJ whole genome shotgun (WGS) entry which is preliminary data.</text>
</comment>
<reference evidence="12" key="1">
    <citation type="journal article" date="2014" name="Int. J. Syst. Evol. Microbiol.">
        <title>Complete genome sequence of Corynebacterium casei LMG S-19264T (=DSM 44701T), isolated from a smear-ripened cheese.</title>
        <authorList>
            <consortium name="US DOE Joint Genome Institute (JGI-PGF)"/>
            <person name="Walter F."/>
            <person name="Albersmeier A."/>
            <person name="Kalinowski J."/>
            <person name="Ruckert C."/>
        </authorList>
    </citation>
    <scope>NUCLEOTIDE SEQUENCE</scope>
    <source>
        <strain evidence="12">CGMCC 4.7306</strain>
    </source>
</reference>
<feature type="region of interest" description="Disordered" evidence="11">
    <location>
        <begin position="1"/>
        <end position="29"/>
    </location>
</feature>
<dbReference type="GO" id="GO:0046872">
    <property type="term" value="F:metal ion binding"/>
    <property type="evidence" value="ECO:0007669"/>
    <property type="project" value="UniProtKB-KW"/>
</dbReference>
<dbReference type="PANTHER" id="PTHR28259">
    <property type="entry name" value="FLUORIDE EXPORT PROTEIN 1-RELATED"/>
    <property type="match status" value="1"/>
</dbReference>
<evidence type="ECO:0000256" key="7">
    <source>
        <dbReference type="ARBA" id="ARBA00035120"/>
    </source>
</evidence>
<evidence type="ECO:0000256" key="11">
    <source>
        <dbReference type="SAM" id="MobiDB-lite"/>
    </source>
</evidence>
<comment type="function">
    <text evidence="9 10">Fluoride-specific ion channel. Important for reducing fluoride concentration in the cell, thus reducing its toxicity.</text>
</comment>
<sequence length="192" mass="20328">MADGSYQTARGRKARALEEKEETSVESPNYGSLPVDSDIEVDDITPSTAPRPVHLQWRYVALVALGGAIGTAARVTLSMIIPSDVFPLGIFVINVTGAFALGVLLELLINFGPDEGHRRRLRLFIGTGFMGGYTTYSTLAVGTAQVIVGGHPWIGAFYALVSVITGAAAGFAGIAVAAEAHRWGRAPKRDES</sequence>
<dbReference type="Proteomes" id="UP000613840">
    <property type="component" value="Unassembled WGS sequence"/>
</dbReference>
<keyword evidence="10" id="KW-0915">Sodium</keyword>
<dbReference type="GO" id="GO:0062054">
    <property type="term" value="F:fluoride channel activity"/>
    <property type="evidence" value="ECO:0007669"/>
    <property type="project" value="UniProtKB-UniRule"/>
</dbReference>
<keyword evidence="10" id="KW-0406">Ion transport</keyword>
<evidence type="ECO:0000256" key="6">
    <source>
        <dbReference type="ARBA" id="ARBA00023303"/>
    </source>
</evidence>
<evidence type="ECO:0000256" key="2">
    <source>
        <dbReference type="ARBA" id="ARBA00022475"/>
    </source>
</evidence>
<comment type="subcellular location">
    <subcellularLocation>
        <location evidence="1 10">Cell membrane</location>
        <topology evidence="1 10">Multi-pass membrane protein</topology>
    </subcellularLocation>
</comment>
<evidence type="ECO:0000313" key="13">
    <source>
        <dbReference type="Proteomes" id="UP000613840"/>
    </source>
</evidence>
<feature type="binding site" evidence="10">
    <location>
        <position position="134"/>
    </location>
    <ligand>
        <name>Na(+)</name>
        <dbReference type="ChEBI" id="CHEBI:29101"/>
        <note>structural</note>
    </ligand>
</feature>
<evidence type="ECO:0000256" key="10">
    <source>
        <dbReference type="HAMAP-Rule" id="MF_00454"/>
    </source>
</evidence>
<feature type="transmembrane region" description="Helical" evidence="10">
    <location>
        <begin position="59"/>
        <end position="81"/>
    </location>
</feature>
<comment type="similarity">
    <text evidence="7 10">Belongs to the fluoride channel Fluc/FEX (TC 1.A.43) family.</text>
</comment>
<feature type="transmembrane region" description="Helical" evidence="10">
    <location>
        <begin position="153"/>
        <end position="178"/>
    </location>
</feature>
<evidence type="ECO:0000256" key="1">
    <source>
        <dbReference type="ARBA" id="ARBA00004651"/>
    </source>
</evidence>
<comment type="activity regulation">
    <text evidence="10">Na(+) is not transported, but it plays an essential structural role and its presence is essential for fluoride channel function.</text>
</comment>
<accession>A0A917W7D9</accession>
<dbReference type="RefSeq" id="WP_188897548.1">
    <property type="nucleotide sequence ID" value="NZ_BMMZ01000014.1"/>
</dbReference>
<keyword evidence="3 10" id="KW-0812">Transmembrane</keyword>
<dbReference type="InterPro" id="IPR003691">
    <property type="entry name" value="FluC"/>
</dbReference>
<evidence type="ECO:0000313" key="12">
    <source>
        <dbReference type="EMBL" id="GGL79379.1"/>
    </source>
</evidence>
<gene>
    <name evidence="10" type="primary">fluC</name>
    <name evidence="10" type="synonym">crcB</name>
    <name evidence="12" type="ORF">GCM10011575_42170</name>
</gene>
<keyword evidence="4 10" id="KW-1133">Transmembrane helix</keyword>
<protein>
    <recommendedName>
        <fullName evidence="10">Fluoride-specific ion channel FluC</fullName>
    </recommendedName>
</protein>
<proteinExistence type="inferred from homology"/>